<dbReference type="SUPFAM" id="SSF101386">
    <property type="entry name" value="all-alpha NTP pyrophosphatases"/>
    <property type="match status" value="1"/>
</dbReference>
<dbReference type="Proteomes" id="UP000233343">
    <property type="component" value="Unassembled WGS sequence"/>
</dbReference>
<dbReference type="RefSeq" id="WP_066194769.1">
    <property type="nucleotide sequence ID" value="NZ_JARMMB010000035.1"/>
</dbReference>
<name>A0A2N0ZGR1_9BACI</name>
<reference evidence="1 2" key="1">
    <citation type="journal article" date="2010" name="Int. J. Syst. Evol. Microbiol.">
        <title>Bacillus horneckiae sp. nov., isolated from a spacecraft-assembly clean room.</title>
        <authorList>
            <person name="Vaishampayan P."/>
            <person name="Probst A."/>
            <person name="Krishnamurthi S."/>
            <person name="Ghosh S."/>
            <person name="Osman S."/>
            <person name="McDowall A."/>
            <person name="Ruckmani A."/>
            <person name="Mayilraj S."/>
            <person name="Venkateswaran K."/>
        </authorList>
    </citation>
    <scope>NUCLEOTIDE SEQUENCE [LARGE SCALE GENOMIC DNA]</scope>
    <source>
        <strain evidence="2">1PO1SC</strain>
    </source>
</reference>
<evidence type="ECO:0000313" key="2">
    <source>
        <dbReference type="Proteomes" id="UP000233343"/>
    </source>
</evidence>
<proteinExistence type="predicted"/>
<evidence type="ECO:0000313" key="1">
    <source>
        <dbReference type="EMBL" id="PKG28692.1"/>
    </source>
</evidence>
<dbReference type="EMBL" id="PISD01000026">
    <property type="protein sequence ID" value="PKG28692.1"/>
    <property type="molecule type" value="Genomic_DNA"/>
</dbReference>
<comment type="caution">
    <text evidence="1">The sequence shown here is derived from an EMBL/GenBank/DDBJ whole genome shotgun (WGS) entry which is preliminary data.</text>
</comment>
<dbReference type="CDD" id="cd11523">
    <property type="entry name" value="NTP-PPase"/>
    <property type="match status" value="1"/>
</dbReference>
<dbReference type="Gene3D" id="1.10.287.1080">
    <property type="entry name" value="MazG-like"/>
    <property type="match status" value="1"/>
</dbReference>
<evidence type="ECO:0008006" key="3">
    <source>
        <dbReference type="Google" id="ProtNLM"/>
    </source>
</evidence>
<keyword evidence="2" id="KW-1185">Reference proteome</keyword>
<protein>
    <recommendedName>
        <fullName evidence="3">NTP pyrophosphohydrolase MazG putative catalytic core domain-containing protein</fullName>
    </recommendedName>
</protein>
<dbReference type="AlphaFoldDB" id="A0A2N0ZGR1"/>
<sequence length="125" mass="14918">MKHLQKEYQAFQEEMGFDRYNKDSYQENKTFLLYIHMLLTTEVAEVAEEFRTLFIESEKRICAGMDEVEALEIGKDKVQENLGKELADCFAYICKLANYFDYDLENELYKKFAEIKERQPARQNT</sequence>
<organism evidence="1 2">
    <name type="scientific">Cytobacillus horneckiae</name>
    <dbReference type="NCBI Taxonomy" id="549687"/>
    <lineage>
        <taxon>Bacteria</taxon>
        <taxon>Bacillati</taxon>
        <taxon>Bacillota</taxon>
        <taxon>Bacilli</taxon>
        <taxon>Bacillales</taxon>
        <taxon>Bacillaceae</taxon>
        <taxon>Cytobacillus</taxon>
    </lineage>
</organism>
<accession>A0A2N0ZGR1</accession>
<gene>
    <name evidence="1" type="ORF">CWS20_12510</name>
</gene>